<organism evidence="6">
    <name type="scientific">viral metagenome</name>
    <dbReference type="NCBI Taxonomy" id="1070528"/>
    <lineage>
        <taxon>unclassified sequences</taxon>
        <taxon>metagenomes</taxon>
        <taxon>organismal metagenomes</taxon>
    </lineage>
</organism>
<dbReference type="PANTHER" id="PTHR11081:SF9">
    <property type="entry name" value="FLAP ENDONUCLEASE 1"/>
    <property type="match status" value="1"/>
</dbReference>
<dbReference type="SMART" id="SM00484">
    <property type="entry name" value="XPGI"/>
    <property type="match status" value="1"/>
</dbReference>
<dbReference type="InterPro" id="IPR006086">
    <property type="entry name" value="XPG-I_dom"/>
</dbReference>
<name>A0A6C0B7E6_9ZZZZ</name>
<keyword evidence="2" id="KW-0540">Nuclease</keyword>
<evidence type="ECO:0000256" key="2">
    <source>
        <dbReference type="ARBA" id="ARBA00022759"/>
    </source>
</evidence>
<dbReference type="Gene3D" id="3.40.50.1010">
    <property type="entry name" value="5'-nuclease"/>
    <property type="match status" value="1"/>
</dbReference>
<dbReference type="SUPFAM" id="SSF88723">
    <property type="entry name" value="PIN domain-like"/>
    <property type="match status" value="1"/>
</dbReference>
<evidence type="ECO:0000256" key="1">
    <source>
        <dbReference type="ARBA" id="ARBA00022723"/>
    </source>
</evidence>
<dbReference type="InterPro" id="IPR006085">
    <property type="entry name" value="XPG_DNA_repair_N"/>
</dbReference>
<protein>
    <recommendedName>
        <fullName evidence="7">XPG N-terminal domain-containing protein</fullName>
    </recommendedName>
</protein>
<dbReference type="AlphaFoldDB" id="A0A6C0B7E6"/>
<dbReference type="GO" id="GO:0008409">
    <property type="term" value="F:5'-3' exonuclease activity"/>
    <property type="evidence" value="ECO:0007669"/>
    <property type="project" value="TreeGrafter"/>
</dbReference>
<dbReference type="SMART" id="SM00485">
    <property type="entry name" value="XPGN"/>
    <property type="match status" value="1"/>
</dbReference>
<evidence type="ECO:0000313" key="6">
    <source>
        <dbReference type="EMBL" id="QHS88165.1"/>
    </source>
</evidence>
<dbReference type="GO" id="GO:0046872">
    <property type="term" value="F:metal ion binding"/>
    <property type="evidence" value="ECO:0007669"/>
    <property type="project" value="UniProtKB-KW"/>
</dbReference>
<sequence>MGVRYLNKFLYDHCPRGMQYITFEQLRGSTIVVDISIYMYRFKAIDELLSLIQSMLQDFITYNIHGIFIFDGKPKQNKKDELIFRKEQKEKAWQQYKKLVDDNSTNIPQLQLLKKQCTKINIVDVANVKELMDKLGAKYTVAPYEADEVCAKLSVENKIYCMSDDMDMLVYGCNRVLRNVNFTTKTATLYKLDDILDYLQLSYNDFKRLCIVSGTDYYKSNKNIFNIYKRYQNSNYTNLQEWLKLHLTVNFELIETICHDFDISSTKYEYLNGIIHTLK</sequence>
<dbReference type="PANTHER" id="PTHR11081">
    <property type="entry name" value="FLAP ENDONUCLEASE FAMILY MEMBER"/>
    <property type="match status" value="1"/>
</dbReference>
<dbReference type="PRINTS" id="PR00853">
    <property type="entry name" value="XPGRADSUPER"/>
</dbReference>
<dbReference type="Pfam" id="PF00867">
    <property type="entry name" value="XPG_I"/>
    <property type="match status" value="1"/>
</dbReference>
<dbReference type="InterPro" id="IPR006084">
    <property type="entry name" value="XPG/Rad2"/>
</dbReference>
<dbReference type="GO" id="GO:0017108">
    <property type="term" value="F:5'-flap endonuclease activity"/>
    <property type="evidence" value="ECO:0007669"/>
    <property type="project" value="TreeGrafter"/>
</dbReference>
<dbReference type="Pfam" id="PF00752">
    <property type="entry name" value="XPG_N"/>
    <property type="match status" value="1"/>
</dbReference>
<evidence type="ECO:0000259" key="4">
    <source>
        <dbReference type="SMART" id="SM00484"/>
    </source>
</evidence>
<feature type="domain" description="XPG N-terminal" evidence="5">
    <location>
        <begin position="1"/>
        <end position="92"/>
    </location>
</feature>
<keyword evidence="1" id="KW-0479">Metal-binding</keyword>
<evidence type="ECO:0008006" key="7">
    <source>
        <dbReference type="Google" id="ProtNLM"/>
    </source>
</evidence>
<reference evidence="6" key="1">
    <citation type="journal article" date="2020" name="Nature">
        <title>Giant virus diversity and host interactions through global metagenomics.</title>
        <authorList>
            <person name="Schulz F."/>
            <person name="Roux S."/>
            <person name="Paez-Espino D."/>
            <person name="Jungbluth S."/>
            <person name="Walsh D.A."/>
            <person name="Denef V.J."/>
            <person name="McMahon K.D."/>
            <person name="Konstantinidis K.T."/>
            <person name="Eloe-Fadrosh E.A."/>
            <person name="Kyrpides N.C."/>
            <person name="Woyke T."/>
        </authorList>
    </citation>
    <scope>NUCLEOTIDE SEQUENCE</scope>
    <source>
        <strain evidence="6">GVMAG-M-3300010158-55</strain>
    </source>
</reference>
<accession>A0A6C0B7E6</accession>
<dbReference type="EMBL" id="MN739094">
    <property type="protein sequence ID" value="QHS88165.1"/>
    <property type="molecule type" value="Genomic_DNA"/>
</dbReference>
<evidence type="ECO:0000259" key="5">
    <source>
        <dbReference type="SMART" id="SM00485"/>
    </source>
</evidence>
<keyword evidence="2" id="KW-0255">Endonuclease</keyword>
<keyword evidence="3" id="KW-0460">Magnesium</keyword>
<feature type="domain" description="XPG-I" evidence="4">
    <location>
        <begin position="133"/>
        <end position="201"/>
    </location>
</feature>
<evidence type="ECO:0000256" key="3">
    <source>
        <dbReference type="ARBA" id="ARBA00022842"/>
    </source>
</evidence>
<proteinExistence type="predicted"/>
<keyword evidence="2" id="KW-0378">Hydrolase</keyword>
<dbReference type="InterPro" id="IPR029060">
    <property type="entry name" value="PIN-like_dom_sf"/>
</dbReference>